<keyword evidence="4" id="KW-0963">Cytoplasm</keyword>
<dbReference type="PANTHER" id="PTHR21321">
    <property type="entry name" value="PNAS-3 RELATED"/>
    <property type="match status" value="1"/>
</dbReference>
<dbReference type="InterPro" id="IPR049469">
    <property type="entry name" value="RRP40_KH-I"/>
</dbReference>
<dbReference type="Pfam" id="PF15985">
    <property type="entry name" value="KH_6"/>
    <property type="match status" value="1"/>
</dbReference>
<dbReference type="CDD" id="cd22526">
    <property type="entry name" value="KH-I_Rrp40"/>
    <property type="match status" value="1"/>
</dbReference>
<evidence type="ECO:0000256" key="2">
    <source>
        <dbReference type="ARBA" id="ARBA00004604"/>
    </source>
</evidence>
<evidence type="ECO:0000256" key="4">
    <source>
        <dbReference type="ARBA" id="ARBA00022490"/>
    </source>
</evidence>
<evidence type="ECO:0000256" key="3">
    <source>
        <dbReference type="ARBA" id="ARBA00007841"/>
    </source>
</evidence>
<comment type="similarity">
    <text evidence="3">Belongs to the RRP40 family.</text>
</comment>
<gene>
    <name evidence="12" type="ORF">TRICI_004616</name>
</gene>
<accession>A0A642V0K2</accession>
<dbReference type="InterPro" id="IPR004088">
    <property type="entry name" value="KH_dom_type_1"/>
</dbReference>
<dbReference type="EMBL" id="SWFS01000348">
    <property type="protein sequence ID" value="KAA8909139.1"/>
    <property type="molecule type" value="Genomic_DNA"/>
</dbReference>
<dbReference type="VEuPathDB" id="FungiDB:TRICI_004616"/>
<evidence type="ECO:0000313" key="12">
    <source>
        <dbReference type="EMBL" id="KAA8909139.1"/>
    </source>
</evidence>
<dbReference type="GO" id="GO:0000176">
    <property type="term" value="C:nuclear exosome (RNase complex)"/>
    <property type="evidence" value="ECO:0007669"/>
    <property type="project" value="TreeGrafter"/>
</dbReference>
<dbReference type="InterPro" id="IPR041054">
    <property type="entry name" value="Rrp40_N_euk"/>
</dbReference>
<dbReference type="Proteomes" id="UP000761534">
    <property type="component" value="Unassembled WGS sequence"/>
</dbReference>
<dbReference type="GO" id="GO:0071035">
    <property type="term" value="P:nuclear polyadenylation-dependent rRNA catabolic process"/>
    <property type="evidence" value="ECO:0007669"/>
    <property type="project" value="TreeGrafter"/>
</dbReference>
<organism evidence="12 13">
    <name type="scientific">Trichomonascus ciferrii</name>
    <dbReference type="NCBI Taxonomy" id="44093"/>
    <lineage>
        <taxon>Eukaryota</taxon>
        <taxon>Fungi</taxon>
        <taxon>Dikarya</taxon>
        <taxon>Ascomycota</taxon>
        <taxon>Saccharomycotina</taxon>
        <taxon>Dipodascomycetes</taxon>
        <taxon>Dipodascales</taxon>
        <taxon>Trichomonascaceae</taxon>
        <taxon>Trichomonascus</taxon>
        <taxon>Trichomonascus ciferrii complex</taxon>
    </lineage>
</organism>
<keyword evidence="7" id="KW-0694">RNA-binding</keyword>
<protein>
    <recommendedName>
        <fullName evidence="9">Ribosomal RNA-processing protein 40</fullName>
    </recommendedName>
</protein>
<dbReference type="GO" id="GO:0000467">
    <property type="term" value="P:exonucleolytic trimming to generate mature 3'-end of 5.8S rRNA from tricistronic rRNA transcript (SSU-rRNA, 5.8S rRNA, LSU-rRNA)"/>
    <property type="evidence" value="ECO:0007669"/>
    <property type="project" value="TreeGrafter"/>
</dbReference>
<keyword evidence="5" id="KW-0698">rRNA processing</keyword>
<dbReference type="Gene3D" id="2.40.50.140">
    <property type="entry name" value="Nucleic acid-binding proteins"/>
    <property type="match status" value="1"/>
</dbReference>
<dbReference type="GO" id="GO:0071034">
    <property type="term" value="P:CUT catabolic process"/>
    <property type="evidence" value="ECO:0007669"/>
    <property type="project" value="TreeGrafter"/>
</dbReference>
<evidence type="ECO:0000256" key="7">
    <source>
        <dbReference type="ARBA" id="ARBA00022884"/>
    </source>
</evidence>
<evidence type="ECO:0000256" key="8">
    <source>
        <dbReference type="ARBA" id="ARBA00023242"/>
    </source>
</evidence>
<dbReference type="GO" id="GO:0003723">
    <property type="term" value="F:RNA binding"/>
    <property type="evidence" value="ECO:0007669"/>
    <property type="project" value="UniProtKB-KW"/>
</dbReference>
<dbReference type="Pfam" id="PF21262">
    <property type="entry name" value="RRP40_S1"/>
    <property type="match status" value="1"/>
</dbReference>
<dbReference type="SUPFAM" id="SSF50249">
    <property type="entry name" value="Nucleic acid-binding proteins"/>
    <property type="match status" value="1"/>
</dbReference>
<dbReference type="InterPro" id="IPR036612">
    <property type="entry name" value="KH_dom_type_1_sf"/>
</dbReference>
<evidence type="ECO:0000259" key="11">
    <source>
        <dbReference type="Pfam" id="PF18311"/>
    </source>
</evidence>
<reference evidence="12" key="1">
    <citation type="journal article" date="2019" name="G3 (Bethesda)">
        <title>Genome Assemblies of Two Rare Opportunistic Yeast Pathogens: Diutina rugosa (syn. Candida rugosa) and Trichomonascus ciferrii (syn. Candida ciferrii).</title>
        <authorList>
            <person name="Mixao V."/>
            <person name="Saus E."/>
            <person name="Hansen A.P."/>
            <person name="Lass-Florl C."/>
            <person name="Gabaldon T."/>
        </authorList>
    </citation>
    <scope>NUCLEOTIDE SEQUENCE</scope>
    <source>
        <strain evidence="12">CBS 4856</strain>
    </source>
</reference>
<evidence type="ECO:0000313" key="13">
    <source>
        <dbReference type="Proteomes" id="UP000761534"/>
    </source>
</evidence>
<dbReference type="SUPFAM" id="SSF54791">
    <property type="entry name" value="Eukaryotic type KH-domain (KH-domain type I)"/>
    <property type="match status" value="1"/>
</dbReference>
<dbReference type="FunFam" id="2.40.50.140:FF:000127">
    <property type="entry name" value="Exosome complex component RRP40"/>
    <property type="match status" value="1"/>
</dbReference>
<dbReference type="CDD" id="cd05790">
    <property type="entry name" value="S1_Rrp40"/>
    <property type="match status" value="1"/>
</dbReference>
<dbReference type="GO" id="GO:0000177">
    <property type="term" value="C:cytoplasmic exosome (RNase complex)"/>
    <property type="evidence" value="ECO:0007669"/>
    <property type="project" value="TreeGrafter"/>
</dbReference>
<dbReference type="InterPro" id="IPR037319">
    <property type="entry name" value="Rrp40_S1"/>
</dbReference>
<keyword evidence="6" id="KW-0271">Exosome</keyword>
<evidence type="ECO:0000259" key="10">
    <source>
        <dbReference type="Pfam" id="PF15985"/>
    </source>
</evidence>
<dbReference type="GO" id="GO:0034475">
    <property type="term" value="P:U4 snRNA 3'-end processing"/>
    <property type="evidence" value="ECO:0007669"/>
    <property type="project" value="TreeGrafter"/>
</dbReference>
<evidence type="ECO:0000256" key="9">
    <source>
        <dbReference type="ARBA" id="ARBA00030615"/>
    </source>
</evidence>
<feature type="domain" description="K Homology" evidence="10">
    <location>
        <begin position="150"/>
        <end position="197"/>
    </location>
</feature>
<feature type="domain" description="Exosome complex exonuclease Rrp40 N-terminal" evidence="11">
    <location>
        <begin position="20"/>
        <end position="60"/>
    </location>
</feature>
<dbReference type="InterPro" id="IPR026699">
    <property type="entry name" value="Exosome_RNA_bind1/RRP40/RRP4"/>
</dbReference>
<dbReference type="Pfam" id="PF18311">
    <property type="entry name" value="Rrp40_N"/>
    <property type="match status" value="1"/>
</dbReference>
<name>A0A642V0K2_9ASCO</name>
<dbReference type="PANTHER" id="PTHR21321:SF1">
    <property type="entry name" value="EXOSOME COMPLEX COMPONENT RRP40"/>
    <property type="match status" value="1"/>
</dbReference>
<dbReference type="FunFam" id="3.30.1370.10:FF:000038">
    <property type="entry name" value="exosome complex component RRP40"/>
    <property type="match status" value="1"/>
</dbReference>
<dbReference type="GO" id="GO:0071038">
    <property type="term" value="P:TRAMP-dependent tRNA surveillance pathway"/>
    <property type="evidence" value="ECO:0007669"/>
    <property type="project" value="TreeGrafter"/>
</dbReference>
<keyword evidence="13" id="KW-1185">Reference proteome</keyword>
<proteinExistence type="inferred from homology"/>
<keyword evidence="8" id="KW-0539">Nucleus</keyword>
<sequence length="230" mass="25029">MVELAIPGDNIDQRVDDSTVFGPGIYQVPLGRPLPSKAGIIQSSTKRGHQVLYVDSNSKRYIPAVKDHVIGVISGKHSEGYRVTLQDHSPPIRLGQFAFENATKKNRPNLNIGTLVYGRVVAAEKDIEGEMECFDATTGKAAGFGELKGGYVFEVSLAYARELLFKNPRILSAIGESVSYEIAIGVNGKIWIDAPDNKTILKVAQCIQASQDIPTSQVDDHVTKYLSGKN</sequence>
<dbReference type="InterPro" id="IPR012340">
    <property type="entry name" value="NA-bd_OB-fold"/>
</dbReference>
<comment type="subcellular location">
    <subcellularLocation>
        <location evidence="1">Cytoplasm</location>
    </subcellularLocation>
    <subcellularLocation>
        <location evidence="2">Nucleus</location>
        <location evidence="2">Nucleolus</location>
    </subcellularLocation>
</comment>
<dbReference type="OrthoDB" id="340500at2759"/>
<evidence type="ECO:0000256" key="5">
    <source>
        <dbReference type="ARBA" id="ARBA00022552"/>
    </source>
</evidence>
<evidence type="ECO:0000256" key="6">
    <source>
        <dbReference type="ARBA" id="ARBA00022835"/>
    </source>
</evidence>
<dbReference type="Gene3D" id="2.40.50.100">
    <property type="match status" value="1"/>
</dbReference>
<evidence type="ECO:0000256" key="1">
    <source>
        <dbReference type="ARBA" id="ARBA00004496"/>
    </source>
</evidence>
<comment type="caution">
    <text evidence="12">The sequence shown here is derived from an EMBL/GenBank/DDBJ whole genome shotgun (WGS) entry which is preliminary data.</text>
</comment>
<dbReference type="Gene3D" id="3.30.1370.10">
    <property type="entry name" value="K Homology domain, type 1"/>
    <property type="match status" value="1"/>
</dbReference>
<dbReference type="GO" id="GO:0071051">
    <property type="term" value="P:poly(A)-dependent snoRNA 3'-end processing"/>
    <property type="evidence" value="ECO:0007669"/>
    <property type="project" value="TreeGrafter"/>
</dbReference>
<dbReference type="GO" id="GO:0005730">
    <property type="term" value="C:nucleolus"/>
    <property type="evidence" value="ECO:0007669"/>
    <property type="project" value="UniProtKB-SubCell"/>
</dbReference>
<dbReference type="AlphaFoldDB" id="A0A642V0K2"/>